<dbReference type="EMBL" id="JAAIUW010000007">
    <property type="protein sequence ID" value="KAF7824413.1"/>
    <property type="molecule type" value="Genomic_DNA"/>
</dbReference>
<comment type="cofactor">
    <cofactor evidence="1">
        <name>Mg(2+)</name>
        <dbReference type="ChEBI" id="CHEBI:18420"/>
    </cofactor>
</comment>
<evidence type="ECO:0000256" key="4">
    <source>
        <dbReference type="ARBA" id="ARBA00023239"/>
    </source>
</evidence>
<dbReference type="SUPFAM" id="SSF48576">
    <property type="entry name" value="Terpenoid synthases"/>
    <property type="match status" value="1"/>
</dbReference>
<keyword evidence="7" id="KW-1185">Reference proteome</keyword>
<dbReference type="OrthoDB" id="2343925at2759"/>
<keyword evidence="4" id="KW-0456">Lyase</keyword>
<dbReference type="InterPro" id="IPR008949">
    <property type="entry name" value="Isoprenoid_synthase_dom_sf"/>
</dbReference>
<sequence length="324" mass="37367">MALEDFNHYQLVVHEEFEQYNRWFTNSGLDKLQCPRPKVVYSYLTAAATNVSPKLHEARLSWAKNGILSCVIDDFYDVWGCEEDQIELLKLMEKWDVDVNKERCSETVKTLFLALKGTICEVATQAFKLQGYCVLSHLIQLWVDVLRSCFKEAEWVRSKYVPTIDEYLSNALTSFGIGPIILPALYLVGPKLPQETIQSVEYIRLYEVLSLYGRFLNDIHGYKREKAQGKLNSITLQVIHGSDQVNEEEIINKMKAAIDEKRKELLRLVLEEEGSKVPRECKDAMWEMAKALHLIYKKEDVIHAREMPDEALTITDALLCDLVV</sequence>
<dbReference type="AlphaFoldDB" id="A0A834TLE0"/>
<dbReference type="GO" id="GO:0000287">
    <property type="term" value="F:magnesium ion binding"/>
    <property type="evidence" value="ECO:0007669"/>
    <property type="project" value="InterPro"/>
</dbReference>
<dbReference type="InterPro" id="IPR005630">
    <property type="entry name" value="Terpene_synthase_metal-bd"/>
</dbReference>
<gene>
    <name evidence="6" type="ORF">G2W53_022557</name>
</gene>
<dbReference type="PANTHER" id="PTHR31739:SF3">
    <property type="entry name" value="ENT-KAUR-16-ENE SYNTHASE, CHLOROPLASTIC"/>
    <property type="match status" value="1"/>
</dbReference>
<name>A0A834TLE0_9FABA</name>
<evidence type="ECO:0000259" key="5">
    <source>
        <dbReference type="Pfam" id="PF03936"/>
    </source>
</evidence>
<dbReference type="GO" id="GO:0009507">
    <property type="term" value="C:chloroplast"/>
    <property type="evidence" value="ECO:0007669"/>
    <property type="project" value="TreeGrafter"/>
</dbReference>
<evidence type="ECO:0000256" key="3">
    <source>
        <dbReference type="ARBA" id="ARBA00022842"/>
    </source>
</evidence>
<organism evidence="6 7">
    <name type="scientific">Senna tora</name>
    <dbReference type="NCBI Taxonomy" id="362788"/>
    <lineage>
        <taxon>Eukaryota</taxon>
        <taxon>Viridiplantae</taxon>
        <taxon>Streptophyta</taxon>
        <taxon>Embryophyta</taxon>
        <taxon>Tracheophyta</taxon>
        <taxon>Spermatophyta</taxon>
        <taxon>Magnoliopsida</taxon>
        <taxon>eudicotyledons</taxon>
        <taxon>Gunneridae</taxon>
        <taxon>Pentapetalae</taxon>
        <taxon>rosids</taxon>
        <taxon>fabids</taxon>
        <taxon>Fabales</taxon>
        <taxon>Fabaceae</taxon>
        <taxon>Caesalpinioideae</taxon>
        <taxon>Cassia clade</taxon>
        <taxon>Senna</taxon>
    </lineage>
</organism>
<reference evidence="6" key="1">
    <citation type="submission" date="2020-09" db="EMBL/GenBank/DDBJ databases">
        <title>Genome-Enabled Discovery of Anthraquinone Biosynthesis in Senna tora.</title>
        <authorList>
            <person name="Kang S.-H."/>
            <person name="Pandey R.P."/>
            <person name="Lee C.-M."/>
            <person name="Sim J.-S."/>
            <person name="Jeong J.-T."/>
            <person name="Choi B.-S."/>
            <person name="Jung M."/>
            <person name="Ginzburg D."/>
            <person name="Zhao K."/>
            <person name="Won S.Y."/>
            <person name="Oh T.-J."/>
            <person name="Yu Y."/>
            <person name="Kim N.-H."/>
            <person name="Lee O.R."/>
            <person name="Lee T.-H."/>
            <person name="Bashyal P."/>
            <person name="Kim T.-S."/>
            <person name="Lee W.-H."/>
            <person name="Kawkins C."/>
            <person name="Kim C.-K."/>
            <person name="Kim J.S."/>
            <person name="Ahn B.O."/>
            <person name="Rhee S.Y."/>
            <person name="Sohng J.K."/>
        </authorList>
    </citation>
    <scope>NUCLEOTIDE SEQUENCE</scope>
    <source>
        <tissue evidence="6">Leaf</tissue>
    </source>
</reference>
<dbReference type="Proteomes" id="UP000634136">
    <property type="component" value="Unassembled WGS sequence"/>
</dbReference>
<dbReference type="PANTHER" id="PTHR31739">
    <property type="entry name" value="ENT-COPALYL DIPHOSPHATE SYNTHASE, CHLOROPLASTIC"/>
    <property type="match status" value="1"/>
</dbReference>
<comment type="caution">
    <text evidence="6">The sequence shown here is derived from an EMBL/GenBank/DDBJ whole genome shotgun (WGS) entry which is preliminary data.</text>
</comment>
<dbReference type="Gene3D" id="1.10.600.10">
    <property type="entry name" value="Farnesyl Diphosphate Synthase"/>
    <property type="match status" value="1"/>
</dbReference>
<evidence type="ECO:0000313" key="7">
    <source>
        <dbReference type="Proteomes" id="UP000634136"/>
    </source>
</evidence>
<evidence type="ECO:0000256" key="1">
    <source>
        <dbReference type="ARBA" id="ARBA00001946"/>
    </source>
</evidence>
<accession>A0A834TLE0</accession>
<dbReference type="Pfam" id="PF03936">
    <property type="entry name" value="Terpene_synth_C"/>
    <property type="match status" value="1"/>
</dbReference>
<proteinExistence type="predicted"/>
<evidence type="ECO:0000313" key="6">
    <source>
        <dbReference type="EMBL" id="KAF7824413.1"/>
    </source>
</evidence>
<dbReference type="InterPro" id="IPR050148">
    <property type="entry name" value="Terpene_synthase-like"/>
</dbReference>
<dbReference type="FunFam" id="1.10.600.10:FF:000005">
    <property type="entry name" value="Ent-kaur-16-ene synthase, chloroplastic"/>
    <property type="match status" value="1"/>
</dbReference>
<feature type="domain" description="Terpene synthase metal-binding" evidence="5">
    <location>
        <begin position="28"/>
        <end position="264"/>
    </location>
</feature>
<keyword evidence="2" id="KW-0479">Metal-binding</keyword>
<keyword evidence="3" id="KW-0460">Magnesium</keyword>
<protein>
    <submittedName>
        <fullName evidence="6">Ent-kaur-16-ene synthase, chloroplastic-like</fullName>
    </submittedName>
</protein>
<dbReference type="GO" id="GO:0010333">
    <property type="term" value="F:terpene synthase activity"/>
    <property type="evidence" value="ECO:0007669"/>
    <property type="project" value="InterPro"/>
</dbReference>
<dbReference type="GO" id="GO:0009686">
    <property type="term" value="P:gibberellin biosynthetic process"/>
    <property type="evidence" value="ECO:0007669"/>
    <property type="project" value="TreeGrafter"/>
</dbReference>
<evidence type="ECO:0000256" key="2">
    <source>
        <dbReference type="ARBA" id="ARBA00022723"/>
    </source>
</evidence>